<evidence type="ECO:0000259" key="6">
    <source>
        <dbReference type="Pfam" id="PF02465"/>
    </source>
</evidence>
<comment type="similarity">
    <text evidence="1 5">Belongs to the FliD family.</text>
</comment>
<accession>A0A078L2K8</accession>
<sequence>MSGISSPGIGSGLDVKSIVDALVKAEITPTKNRLDRQEADLTTKLSAFGQIKSALAKLQTSMMKLADLSQFNTLTTSVSDNSALTTSISSSSAASPGNYQLQVQQLATQQNLASAAFASSATTVGDGTLTINFGTYSNNNTVFTANPSAQPLTITISPGQDSLASIRDAINNSGSGVQASIVQDNTGARLTLMSTNTGQASAMQITVADSDGNNTDASGLSALAYDPTTGVNSLTQTVAAVDSQVYINGLLLTQSTNQLQTAIQGININLLKAQPGVNVNLSVSTNQTQVTSMVNDFIKQYNDTMSTLNSLTSYDPSTKKGSPLQSDAGVRALKFSLSSLLSQSIGSNSGSIQSLADLGIMSDDKGLLSMDSNTFNNALNTNANAIATFFAKSATTTDPNIRVQSVGLNVAAGSYAIAINSFTPGSTLSGTIGGIFASSTDGRTLNGSGIYAGLSLDVLAGSTGDRGFVQVTDGLAAQFNNLLSTYLDTGGTLESRTDQINSGLDDVSKQRDQLALRAQSLADRYSKQFTALDTLLSSMQNTSNFLSQQLANLPLSNQKRN</sequence>
<dbReference type="Proteomes" id="UP000044071">
    <property type="component" value="Unassembled WGS sequence"/>
</dbReference>
<keyword evidence="3" id="KW-0175">Coiled coil</keyword>
<dbReference type="OrthoDB" id="9810816at2"/>
<keyword evidence="5" id="KW-0964">Secreted</keyword>
<dbReference type="Pfam" id="PF07195">
    <property type="entry name" value="FliD_C"/>
    <property type="match status" value="1"/>
</dbReference>
<comment type="subcellular location">
    <subcellularLocation>
        <location evidence="5">Secreted</location>
    </subcellularLocation>
    <subcellularLocation>
        <location evidence="5">Bacterial flagellum</location>
    </subcellularLocation>
</comment>
<evidence type="ECO:0000256" key="5">
    <source>
        <dbReference type="RuleBase" id="RU362066"/>
    </source>
</evidence>
<dbReference type="STRING" id="1034943.BN59_02664"/>
<feature type="domain" description="Flagellar hook-associated protein 2 N-terminal" evidence="6">
    <location>
        <begin position="11"/>
        <end position="110"/>
    </location>
</feature>
<evidence type="ECO:0000256" key="3">
    <source>
        <dbReference type="ARBA" id="ARBA00023054"/>
    </source>
</evidence>
<evidence type="ECO:0000256" key="2">
    <source>
        <dbReference type="ARBA" id="ARBA00011255"/>
    </source>
</evidence>
<keyword evidence="8" id="KW-0969">Cilium</keyword>
<organism evidence="8 9">
    <name type="scientific">Legionella massiliensis</name>
    <dbReference type="NCBI Taxonomy" id="1034943"/>
    <lineage>
        <taxon>Bacteria</taxon>
        <taxon>Pseudomonadati</taxon>
        <taxon>Pseudomonadota</taxon>
        <taxon>Gammaproteobacteria</taxon>
        <taxon>Legionellales</taxon>
        <taxon>Legionellaceae</taxon>
        <taxon>Legionella</taxon>
    </lineage>
</organism>
<evidence type="ECO:0000259" key="7">
    <source>
        <dbReference type="Pfam" id="PF07195"/>
    </source>
</evidence>
<dbReference type="InterPro" id="IPR003481">
    <property type="entry name" value="FliD_N"/>
</dbReference>
<dbReference type="GO" id="GO:0071973">
    <property type="term" value="P:bacterial-type flagellum-dependent cell motility"/>
    <property type="evidence" value="ECO:0007669"/>
    <property type="project" value="TreeGrafter"/>
</dbReference>
<dbReference type="AlphaFoldDB" id="A0A078L2K8"/>
<keyword evidence="4 5" id="KW-0975">Bacterial flagellum</keyword>
<comment type="function">
    <text evidence="5">Required for morphogenesis and for the elongation of the flagellar filament by facilitating polymerization of the flagellin monomers at the tip of growing filament. Forms a capping structure, which prevents flagellin subunits (transported through the central channel of the flagellum) from leaking out without polymerization at the distal end.</text>
</comment>
<evidence type="ECO:0000256" key="1">
    <source>
        <dbReference type="ARBA" id="ARBA00009764"/>
    </source>
</evidence>
<reference evidence="8 9" key="1">
    <citation type="submission" date="2014-06" db="EMBL/GenBank/DDBJ databases">
        <authorList>
            <person name="Urmite Genomes Urmite Genomes"/>
        </authorList>
    </citation>
    <scope>NUCLEOTIDE SEQUENCE [LARGE SCALE GENOMIC DNA]</scope>
</reference>
<dbReference type="InterPro" id="IPR040026">
    <property type="entry name" value="FliD"/>
</dbReference>
<dbReference type="Pfam" id="PF02465">
    <property type="entry name" value="FliD_N"/>
    <property type="match status" value="1"/>
</dbReference>
<dbReference type="PANTHER" id="PTHR30288:SF0">
    <property type="entry name" value="FLAGELLAR HOOK-ASSOCIATED PROTEIN 2"/>
    <property type="match status" value="1"/>
</dbReference>
<protein>
    <recommendedName>
        <fullName evidence="5">Flagellar hook-associated protein 2</fullName>
        <shortName evidence="5">HAP2</shortName>
    </recommendedName>
    <alternativeName>
        <fullName evidence="5">Flagellar cap protein</fullName>
    </alternativeName>
</protein>
<comment type="subunit">
    <text evidence="2 5">Homopentamer.</text>
</comment>
<evidence type="ECO:0000313" key="8">
    <source>
        <dbReference type="EMBL" id="CDZ78354.1"/>
    </source>
</evidence>
<keyword evidence="8" id="KW-0966">Cell projection</keyword>
<dbReference type="RefSeq" id="WP_043874856.1">
    <property type="nucleotide sequence ID" value="NZ_CCVW01000003.1"/>
</dbReference>
<gene>
    <name evidence="8" type="primary">fliD</name>
    <name evidence="8" type="ORF">BN59_02664</name>
</gene>
<dbReference type="eggNOG" id="COG1345">
    <property type="taxonomic scope" value="Bacteria"/>
</dbReference>
<evidence type="ECO:0000256" key="4">
    <source>
        <dbReference type="ARBA" id="ARBA00023143"/>
    </source>
</evidence>
<dbReference type="InterPro" id="IPR010809">
    <property type="entry name" value="FliD_C"/>
</dbReference>
<dbReference type="GO" id="GO:0009421">
    <property type="term" value="C:bacterial-type flagellum filament cap"/>
    <property type="evidence" value="ECO:0007669"/>
    <property type="project" value="InterPro"/>
</dbReference>
<name>A0A078L2K8_9GAMM</name>
<keyword evidence="8" id="KW-0282">Flagellum</keyword>
<dbReference type="EMBL" id="CCSB01000003">
    <property type="protein sequence ID" value="CDZ78354.1"/>
    <property type="molecule type" value="Genomic_DNA"/>
</dbReference>
<proteinExistence type="inferred from homology"/>
<dbReference type="PANTHER" id="PTHR30288">
    <property type="entry name" value="FLAGELLAR CAP/ASSEMBLY PROTEIN FLID"/>
    <property type="match status" value="1"/>
</dbReference>
<dbReference type="GO" id="GO:0005576">
    <property type="term" value="C:extracellular region"/>
    <property type="evidence" value="ECO:0007669"/>
    <property type="project" value="UniProtKB-SubCell"/>
</dbReference>
<feature type="domain" description="Flagellar hook-associated protein 2 C-terminal" evidence="7">
    <location>
        <begin position="240"/>
        <end position="541"/>
    </location>
</feature>
<dbReference type="GO" id="GO:0007155">
    <property type="term" value="P:cell adhesion"/>
    <property type="evidence" value="ECO:0007669"/>
    <property type="project" value="InterPro"/>
</dbReference>
<evidence type="ECO:0000313" key="9">
    <source>
        <dbReference type="Proteomes" id="UP000044071"/>
    </source>
</evidence>
<dbReference type="GO" id="GO:0009424">
    <property type="term" value="C:bacterial-type flagellum hook"/>
    <property type="evidence" value="ECO:0007669"/>
    <property type="project" value="UniProtKB-UniRule"/>
</dbReference>
<keyword evidence="9" id="KW-1185">Reference proteome</keyword>